<reference evidence="1" key="1">
    <citation type="journal article" date="2019" name="bioRxiv">
        <title>The Genome of the Zebra Mussel, Dreissena polymorpha: A Resource for Invasive Species Research.</title>
        <authorList>
            <person name="McCartney M.A."/>
            <person name="Auch B."/>
            <person name="Kono T."/>
            <person name="Mallez S."/>
            <person name="Zhang Y."/>
            <person name="Obille A."/>
            <person name="Becker A."/>
            <person name="Abrahante J.E."/>
            <person name="Garbe J."/>
            <person name="Badalamenti J.P."/>
            <person name="Herman A."/>
            <person name="Mangelson H."/>
            <person name="Liachko I."/>
            <person name="Sullivan S."/>
            <person name="Sone E.D."/>
            <person name="Koren S."/>
            <person name="Silverstein K.A.T."/>
            <person name="Beckman K.B."/>
            <person name="Gohl D.M."/>
        </authorList>
    </citation>
    <scope>NUCLEOTIDE SEQUENCE</scope>
    <source>
        <strain evidence="1">Duluth1</strain>
        <tissue evidence="1">Whole animal</tissue>
    </source>
</reference>
<reference evidence="1" key="2">
    <citation type="submission" date="2020-11" db="EMBL/GenBank/DDBJ databases">
        <authorList>
            <person name="McCartney M.A."/>
            <person name="Auch B."/>
            <person name="Kono T."/>
            <person name="Mallez S."/>
            <person name="Becker A."/>
            <person name="Gohl D.M."/>
            <person name="Silverstein K.A.T."/>
            <person name="Koren S."/>
            <person name="Bechman K.B."/>
            <person name="Herman A."/>
            <person name="Abrahante J.E."/>
            <person name="Garbe J."/>
        </authorList>
    </citation>
    <scope>NUCLEOTIDE SEQUENCE</scope>
    <source>
        <strain evidence="1">Duluth1</strain>
        <tissue evidence="1">Whole animal</tissue>
    </source>
</reference>
<dbReference type="Proteomes" id="UP000828390">
    <property type="component" value="Unassembled WGS sequence"/>
</dbReference>
<dbReference type="EMBL" id="JAIWYP010000005">
    <property type="protein sequence ID" value="KAH3828458.1"/>
    <property type="molecule type" value="Genomic_DNA"/>
</dbReference>
<accession>A0A9D4H4K1</accession>
<comment type="caution">
    <text evidence="1">The sequence shown here is derived from an EMBL/GenBank/DDBJ whole genome shotgun (WGS) entry which is preliminary data.</text>
</comment>
<gene>
    <name evidence="1" type="ORF">DPMN_130431</name>
</gene>
<keyword evidence="2" id="KW-1185">Reference proteome</keyword>
<feature type="non-terminal residue" evidence="1">
    <location>
        <position position="1"/>
    </location>
</feature>
<organism evidence="1 2">
    <name type="scientific">Dreissena polymorpha</name>
    <name type="common">Zebra mussel</name>
    <name type="synonym">Mytilus polymorpha</name>
    <dbReference type="NCBI Taxonomy" id="45954"/>
    <lineage>
        <taxon>Eukaryota</taxon>
        <taxon>Metazoa</taxon>
        <taxon>Spiralia</taxon>
        <taxon>Lophotrochozoa</taxon>
        <taxon>Mollusca</taxon>
        <taxon>Bivalvia</taxon>
        <taxon>Autobranchia</taxon>
        <taxon>Heteroconchia</taxon>
        <taxon>Euheterodonta</taxon>
        <taxon>Imparidentia</taxon>
        <taxon>Neoheterodontei</taxon>
        <taxon>Myida</taxon>
        <taxon>Dreissenoidea</taxon>
        <taxon>Dreissenidae</taxon>
        <taxon>Dreissena</taxon>
    </lineage>
</organism>
<dbReference type="AlphaFoldDB" id="A0A9D4H4K1"/>
<name>A0A9D4H4K1_DREPO</name>
<sequence>ATDSEDDLISSASEADEILRRRKLNTYFLVLRRRASMALKGDKLNMTNGETRARVVGSFFNVYRCRT</sequence>
<proteinExistence type="predicted"/>
<protein>
    <submittedName>
        <fullName evidence="1">Uncharacterized protein</fullName>
    </submittedName>
</protein>
<evidence type="ECO:0000313" key="2">
    <source>
        <dbReference type="Proteomes" id="UP000828390"/>
    </source>
</evidence>
<evidence type="ECO:0000313" key="1">
    <source>
        <dbReference type="EMBL" id="KAH3828458.1"/>
    </source>
</evidence>